<gene>
    <name evidence="2" type="ORF">JOF36_007457</name>
</gene>
<dbReference type="InterPro" id="IPR034660">
    <property type="entry name" value="DinB/YfiT-like"/>
</dbReference>
<dbReference type="EMBL" id="JAGINU010000004">
    <property type="protein sequence ID" value="MBP2371684.1"/>
    <property type="molecule type" value="Genomic_DNA"/>
</dbReference>
<protein>
    <submittedName>
        <fullName evidence="2">Uncharacterized protein (TIGR03083 family)</fullName>
    </submittedName>
</protein>
<accession>A0ABS4W646</accession>
<dbReference type="InterPro" id="IPR024344">
    <property type="entry name" value="MDMPI_metal-binding"/>
</dbReference>
<evidence type="ECO:0000313" key="2">
    <source>
        <dbReference type="EMBL" id="MBP2371684.1"/>
    </source>
</evidence>
<dbReference type="RefSeq" id="WP_210036807.1">
    <property type="nucleotide sequence ID" value="NZ_JAGINU010000004.1"/>
</dbReference>
<proteinExistence type="predicted"/>
<dbReference type="Proteomes" id="UP001519295">
    <property type="component" value="Unassembled WGS sequence"/>
</dbReference>
<reference evidence="2 3" key="1">
    <citation type="submission" date="2021-03" db="EMBL/GenBank/DDBJ databases">
        <title>Sequencing the genomes of 1000 actinobacteria strains.</title>
        <authorList>
            <person name="Klenk H.-P."/>
        </authorList>
    </citation>
    <scope>NUCLEOTIDE SEQUENCE [LARGE SCALE GENOMIC DNA]</scope>
    <source>
        <strain evidence="2 3">DSM 45256</strain>
    </source>
</reference>
<dbReference type="SUPFAM" id="SSF109854">
    <property type="entry name" value="DinB/YfiT-like putative metalloenzymes"/>
    <property type="match status" value="1"/>
</dbReference>
<evidence type="ECO:0000259" key="1">
    <source>
        <dbReference type="Pfam" id="PF11716"/>
    </source>
</evidence>
<evidence type="ECO:0000313" key="3">
    <source>
        <dbReference type="Proteomes" id="UP001519295"/>
    </source>
</evidence>
<dbReference type="Pfam" id="PF11716">
    <property type="entry name" value="MDMPI_N"/>
    <property type="match status" value="1"/>
</dbReference>
<organism evidence="2 3">
    <name type="scientific">Pseudonocardia parietis</name>
    <dbReference type="NCBI Taxonomy" id="570936"/>
    <lineage>
        <taxon>Bacteria</taxon>
        <taxon>Bacillati</taxon>
        <taxon>Actinomycetota</taxon>
        <taxon>Actinomycetes</taxon>
        <taxon>Pseudonocardiales</taxon>
        <taxon>Pseudonocardiaceae</taxon>
        <taxon>Pseudonocardia</taxon>
    </lineage>
</organism>
<sequence length="228" mass="23851">MEQLGDVSSGRAHWGAMVHDVRYRDRVDALDATWAAWARIAATLTGNDWASPSRCAGWDVAALYAHVGLFPHAVRNAPPPPPDPGVALTAAEILRGFNAATGVAHEMAAEVADGAVRAAAATGPDGLRRIFTHDAPHAVAILNKHAGADVVAWPAADGVTTWGEAVRIVLLESTVHLLDVLDALGHAPDVAPTALRETAHLLAEIADPVALIETATGRTPTPVFPLLR</sequence>
<dbReference type="InterPro" id="IPR017517">
    <property type="entry name" value="Maleyloyr_isom"/>
</dbReference>
<comment type="caution">
    <text evidence="2">The sequence shown here is derived from an EMBL/GenBank/DDBJ whole genome shotgun (WGS) entry which is preliminary data.</text>
</comment>
<dbReference type="NCBIfam" id="TIGR03083">
    <property type="entry name" value="maleylpyruvate isomerase family mycothiol-dependent enzyme"/>
    <property type="match status" value="1"/>
</dbReference>
<dbReference type="Gene3D" id="1.20.120.450">
    <property type="entry name" value="dinb family like domain"/>
    <property type="match status" value="1"/>
</dbReference>
<keyword evidence="3" id="KW-1185">Reference proteome</keyword>
<feature type="domain" description="Mycothiol-dependent maleylpyruvate isomerase metal-binding" evidence="1">
    <location>
        <begin position="31"/>
        <end position="180"/>
    </location>
</feature>
<name>A0ABS4W646_9PSEU</name>